<dbReference type="Gene3D" id="1.10.645.10">
    <property type="entry name" value="Cytochrome-c3 Hydrogenase, chain B"/>
    <property type="match status" value="1"/>
</dbReference>
<evidence type="ECO:0000313" key="7">
    <source>
        <dbReference type="EMBL" id="KPQ44683.1"/>
    </source>
</evidence>
<evidence type="ECO:0000259" key="6">
    <source>
        <dbReference type="Pfam" id="PF00346"/>
    </source>
</evidence>
<reference evidence="10" key="2">
    <citation type="submission" date="2017-06" db="EMBL/GenBank/DDBJ databases">
        <authorList>
            <person name="Cremers G."/>
        </authorList>
    </citation>
    <scope>NUCLEOTIDE SEQUENCE [LARGE SCALE GENOMIC DNA]</scope>
</reference>
<keyword evidence="3 5" id="KW-1278">Translocase</keyword>
<dbReference type="GO" id="GO:0016651">
    <property type="term" value="F:oxidoreductase activity, acting on NAD(P)H"/>
    <property type="evidence" value="ECO:0007669"/>
    <property type="project" value="InterPro"/>
</dbReference>
<evidence type="ECO:0000313" key="10">
    <source>
        <dbReference type="Proteomes" id="UP000218615"/>
    </source>
</evidence>
<dbReference type="InterPro" id="IPR022885">
    <property type="entry name" value="NDH1_su_D/H"/>
</dbReference>
<dbReference type="Proteomes" id="UP000218615">
    <property type="component" value="Unassembled WGS sequence"/>
</dbReference>
<proteinExistence type="inferred from homology"/>
<accession>A0A284VPE5</accession>
<evidence type="ECO:0000256" key="2">
    <source>
        <dbReference type="ARBA" id="ARBA00022448"/>
    </source>
</evidence>
<dbReference type="PANTHER" id="PTHR11993:SF10">
    <property type="entry name" value="NADH DEHYDROGENASE [UBIQUINONE] IRON-SULFUR PROTEIN 2, MITOCHONDRIAL"/>
    <property type="match status" value="1"/>
</dbReference>
<evidence type="ECO:0000313" key="8">
    <source>
        <dbReference type="EMBL" id="SNQ61166.1"/>
    </source>
</evidence>
<dbReference type="GO" id="GO:0051287">
    <property type="term" value="F:NAD binding"/>
    <property type="evidence" value="ECO:0007669"/>
    <property type="project" value="InterPro"/>
</dbReference>
<dbReference type="EMBL" id="LKCM01000063">
    <property type="protein sequence ID" value="KPQ44683.1"/>
    <property type="molecule type" value="Genomic_DNA"/>
</dbReference>
<dbReference type="NCBIfam" id="NF004739">
    <property type="entry name" value="PRK06075.1"/>
    <property type="match status" value="1"/>
</dbReference>
<dbReference type="InterPro" id="IPR029014">
    <property type="entry name" value="NiFe-Hase_large"/>
</dbReference>
<dbReference type="NCBIfam" id="TIGR01962">
    <property type="entry name" value="NuoD"/>
    <property type="match status" value="1"/>
</dbReference>
<gene>
    <name evidence="7" type="primary">fpoD</name>
    <name evidence="8" type="synonym">nuoD</name>
    <name evidence="8" type="ORF">MNV_2460002</name>
    <name evidence="7" type="ORF">MPEBLZ_00736</name>
</gene>
<comment type="similarity">
    <text evidence="1 5">Belongs to the complex I 49 kDa subunit family.</text>
</comment>
<dbReference type="PANTHER" id="PTHR11993">
    <property type="entry name" value="NADH-UBIQUINONE OXIDOREDUCTASE 49 KDA SUBUNIT"/>
    <property type="match status" value="1"/>
</dbReference>
<evidence type="ECO:0000256" key="5">
    <source>
        <dbReference type="RuleBase" id="RU003685"/>
    </source>
</evidence>
<dbReference type="STRING" id="1392998.ANME2D_00971"/>
<dbReference type="OrthoDB" id="43567at2157"/>
<sequence length="382" mass="43019">MKTDELLINMGPVHPSTHGVLRFKLTMDGEIIKKCEIVMGYLHRGTEKLGEMKTYMQFVPYTDRLDYISAFPNNYAYVKAVEELAGIEVPLRAEYIRVLTLELNRIVNHLVMLGSLLLDLGASTMIMYGFRERENALALFDMLCGARMTFNYIKPGGVREDMPEGFIPKLNEFINDMDKRIDDYEQLISGNEIFMGRMKGIGVMSAQDAINYGMTGPSLRGHGVNYDIRKLEPYSVYPDLDFKVCVRNEGDSFARYMVRIDEMRESLHILRQVVDAMPPAKPASLAKYGIAPMTGVPTAVSTYFPRIFTPPPGEVYSRIEAPKGELGFYIVSDGTIKPYRIKIRSPSFCNLTAIPKMVEGLMIPDLIAAFGTIDVVLGDVDR</sequence>
<dbReference type="EMBL" id="FZMP01000164">
    <property type="protein sequence ID" value="SNQ61166.1"/>
    <property type="molecule type" value="Genomic_DNA"/>
</dbReference>
<dbReference type="GO" id="GO:0048038">
    <property type="term" value="F:quinone binding"/>
    <property type="evidence" value="ECO:0007669"/>
    <property type="project" value="InterPro"/>
</dbReference>
<dbReference type="Pfam" id="PF00346">
    <property type="entry name" value="Complex1_49kDa"/>
    <property type="match status" value="1"/>
</dbReference>
<keyword evidence="8" id="KW-0560">Oxidoreductase</keyword>
<dbReference type="InterPro" id="IPR001135">
    <property type="entry name" value="NADH_Q_OxRdtase_suD"/>
</dbReference>
<dbReference type="HAMAP" id="MF_01358">
    <property type="entry name" value="NDH1_NuoD"/>
    <property type="match status" value="1"/>
</dbReference>
<keyword evidence="4 5" id="KW-0520">NAD</keyword>
<dbReference type="PATRIC" id="fig|1719120.3.peg.799"/>
<keyword evidence="2 5" id="KW-0813">Transport</keyword>
<dbReference type="EC" id="1.6.5.11" evidence="8"/>
<evidence type="ECO:0000313" key="9">
    <source>
        <dbReference type="Proteomes" id="UP000050360"/>
    </source>
</evidence>
<dbReference type="RefSeq" id="WP_096205832.1">
    <property type="nucleotide sequence ID" value="NZ_FZMP01000164.1"/>
</dbReference>
<dbReference type="PROSITE" id="PS00535">
    <property type="entry name" value="COMPLEX1_49K"/>
    <property type="match status" value="1"/>
</dbReference>
<reference evidence="7 9" key="1">
    <citation type="submission" date="2015-09" db="EMBL/GenBank/DDBJ databases">
        <title>A metagenomics-based metabolic model of nitrate-dependent anaerobic oxidation of methane by Methanoperedens-like archaea.</title>
        <authorList>
            <person name="Arshad A."/>
            <person name="Speth D.R."/>
            <person name="De Graaf R.M."/>
            <person name="Op Den Camp H.J."/>
            <person name="Jetten M.S."/>
            <person name="Welte C.U."/>
        </authorList>
    </citation>
    <scope>NUCLEOTIDE SEQUENCE [LARGE SCALE GENOMIC DNA]</scope>
</reference>
<evidence type="ECO:0000256" key="3">
    <source>
        <dbReference type="ARBA" id="ARBA00022967"/>
    </source>
</evidence>
<dbReference type="AlphaFoldDB" id="A0A0P8ACZ1"/>
<evidence type="ECO:0000256" key="4">
    <source>
        <dbReference type="ARBA" id="ARBA00023027"/>
    </source>
</evidence>
<keyword evidence="10" id="KW-1185">Reference proteome</keyword>
<dbReference type="SUPFAM" id="SSF56762">
    <property type="entry name" value="HydB/Nqo4-like"/>
    <property type="match status" value="1"/>
</dbReference>
<dbReference type="InterPro" id="IPR014029">
    <property type="entry name" value="NADH_UbQ_OxRdtase_49kDa_CS"/>
</dbReference>
<organism evidence="7 9">
    <name type="scientific">Candidatus Methanoperedens nitratireducens</name>
    <dbReference type="NCBI Taxonomy" id="1392998"/>
    <lineage>
        <taxon>Archaea</taxon>
        <taxon>Methanobacteriati</taxon>
        <taxon>Methanobacteriota</taxon>
        <taxon>Stenosarchaea group</taxon>
        <taxon>Methanomicrobia</taxon>
        <taxon>Methanosarcinales</taxon>
        <taxon>ANME-2 cluster</taxon>
        <taxon>Candidatus Methanoperedentaceae</taxon>
        <taxon>Candidatus Methanoperedens</taxon>
    </lineage>
</organism>
<name>A0A0P8ACZ1_9EURY</name>
<accession>A0A0P8ACZ1</accession>
<dbReference type="Proteomes" id="UP000050360">
    <property type="component" value="Unassembled WGS sequence"/>
</dbReference>
<feature type="domain" description="NADH-quinone oxidoreductase subunit D" evidence="6">
    <location>
        <begin position="119"/>
        <end position="382"/>
    </location>
</feature>
<reference evidence="8" key="3">
    <citation type="submission" date="2017-06" db="EMBL/GenBank/DDBJ databases">
        <authorList>
            <person name="Kim H.J."/>
            <person name="Triplett B.A."/>
        </authorList>
    </citation>
    <scope>NUCLEOTIDE SEQUENCE [LARGE SCALE GENOMIC DNA]</scope>
    <source>
        <strain evidence="8">Mnv1</strain>
    </source>
</reference>
<evidence type="ECO:0000256" key="1">
    <source>
        <dbReference type="ARBA" id="ARBA00005769"/>
    </source>
</evidence>
<protein>
    <submittedName>
        <fullName evidence="7">F420H2 dehydrogenase subunit fpoD</fullName>
    </submittedName>
    <submittedName>
        <fullName evidence="8">NADH-quinone oxidoreductase subunit D</fullName>
        <ecNumber evidence="8">1.6.5.11</ecNumber>
    </submittedName>
</protein>